<dbReference type="InterPro" id="IPR011040">
    <property type="entry name" value="Sialidase"/>
</dbReference>
<dbReference type="OrthoDB" id="227469at2"/>
<dbReference type="PANTHER" id="PTHR43752:SF2">
    <property type="entry name" value="BNR_ASP-BOX REPEAT FAMILY PROTEIN"/>
    <property type="match status" value="1"/>
</dbReference>
<dbReference type="RefSeq" id="WP_077023345.1">
    <property type="nucleotide sequence ID" value="NZ_CP017641.1"/>
</dbReference>
<feature type="chain" id="PRO_5013088852" evidence="1">
    <location>
        <begin position="22"/>
        <end position="392"/>
    </location>
</feature>
<name>A0A1P8WC47_9PLAN</name>
<sequence precursor="true">MTFSFYARCVCWLPLCLVAFALPNASVKAQDPLWDATNPVPAAADLPDIEGIEFHVIKARQPERDGFNWLHGVALAWHGEKLFASFGHNSGKENTASEIANYTVSEDGGQTWSKVKLIDDGKEEDLAVSHGVFLRQAKTLWAFQGAFYGRMKKIHTRAYSLDEASGQWRFHGVVIEDGFWPMQEPQKMPDGNWIMAGLQVVEGIGGGNNPAAVAISHGNDFTKWSLVSVPRPAAMAMWGESTVVANGRHVTNISRFRQPVALVSRSADYGRTWSTMKESNLPMTASKPYAGTLSTGQAYLIGNTTADSRNRRWPLTITVTDQAECSFRRVFKIRDAEHPHAGESHPKAALSYPYAIEHQGKLYVGYSNDGGRGANRNSAELAVIPVTSVAGR</sequence>
<keyword evidence="4" id="KW-1185">Reference proteome</keyword>
<dbReference type="InterPro" id="IPR036278">
    <property type="entry name" value="Sialidase_sf"/>
</dbReference>
<evidence type="ECO:0000313" key="3">
    <source>
        <dbReference type="EMBL" id="APZ91614.1"/>
    </source>
</evidence>
<dbReference type="PANTHER" id="PTHR43752">
    <property type="entry name" value="BNR/ASP-BOX REPEAT FAMILY PROTEIN"/>
    <property type="match status" value="1"/>
</dbReference>
<dbReference type="CDD" id="cd15482">
    <property type="entry name" value="Sialidase_non-viral"/>
    <property type="match status" value="1"/>
</dbReference>
<dbReference type="EMBL" id="CP017641">
    <property type="protein sequence ID" value="APZ91614.1"/>
    <property type="molecule type" value="Genomic_DNA"/>
</dbReference>
<proteinExistence type="predicted"/>
<feature type="domain" description="Sialidase" evidence="2">
    <location>
        <begin position="90"/>
        <end position="363"/>
    </location>
</feature>
<organism evidence="3 4">
    <name type="scientific">Fuerstiella marisgermanici</name>
    <dbReference type="NCBI Taxonomy" id="1891926"/>
    <lineage>
        <taxon>Bacteria</taxon>
        <taxon>Pseudomonadati</taxon>
        <taxon>Planctomycetota</taxon>
        <taxon>Planctomycetia</taxon>
        <taxon>Planctomycetales</taxon>
        <taxon>Planctomycetaceae</taxon>
        <taxon>Fuerstiella</taxon>
    </lineage>
</organism>
<evidence type="ECO:0000256" key="1">
    <source>
        <dbReference type="SAM" id="SignalP"/>
    </source>
</evidence>
<gene>
    <name evidence="3" type="ORF">Fuma_01203</name>
</gene>
<keyword evidence="1" id="KW-0732">Signal</keyword>
<reference evidence="3 4" key="1">
    <citation type="journal article" date="2016" name="Front. Microbiol.">
        <title>Fuerstia marisgermanicae gen. nov., sp. nov., an Unusual Member of the Phylum Planctomycetes from the German Wadden Sea.</title>
        <authorList>
            <person name="Kohn T."/>
            <person name="Heuer A."/>
            <person name="Jogler M."/>
            <person name="Vollmers J."/>
            <person name="Boedeker C."/>
            <person name="Bunk B."/>
            <person name="Rast P."/>
            <person name="Borchert D."/>
            <person name="Glockner I."/>
            <person name="Freese H.M."/>
            <person name="Klenk H.P."/>
            <person name="Overmann J."/>
            <person name="Kaster A.K."/>
            <person name="Rohde M."/>
            <person name="Wiegand S."/>
            <person name="Jogler C."/>
        </authorList>
    </citation>
    <scope>NUCLEOTIDE SEQUENCE [LARGE SCALE GENOMIC DNA]</scope>
    <source>
        <strain evidence="3 4">NH11</strain>
    </source>
</reference>
<evidence type="ECO:0000313" key="4">
    <source>
        <dbReference type="Proteomes" id="UP000187735"/>
    </source>
</evidence>
<dbReference type="Pfam" id="PF13088">
    <property type="entry name" value="BNR_2"/>
    <property type="match status" value="1"/>
</dbReference>
<accession>A0A1P8WC47</accession>
<dbReference type="SUPFAM" id="SSF50939">
    <property type="entry name" value="Sialidases"/>
    <property type="match status" value="1"/>
</dbReference>
<dbReference type="Gene3D" id="2.120.10.10">
    <property type="match status" value="1"/>
</dbReference>
<feature type="signal peptide" evidence="1">
    <location>
        <begin position="1"/>
        <end position="21"/>
    </location>
</feature>
<dbReference type="AlphaFoldDB" id="A0A1P8WC47"/>
<dbReference type="STRING" id="1891926.Fuma_01203"/>
<evidence type="ECO:0000259" key="2">
    <source>
        <dbReference type="Pfam" id="PF13088"/>
    </source>
</evidence>
<protein>
    <submittedName>
        <fullName evidence="3">Putative neuraminidase (Sialidase)</fullName>
    </submittedName>
</protein>
<dbReference type="Proteomes" id="UP000187735">
    <property type="component" value="Chromosome"/>
</dbReference>
<dbReference type="KEGG" id="fmr:Fuma_01203"/>